<gene>
    <name evidence="5" type="ORF">N0F65_007547</name>
</gene>
<dbReference type="CDD" id="cd01298">
    <property type="entry name" value="ATZ_TRZ_like"/>
    <property type="match status" value="1"/>
</dbReference>
<organism evidence="5 6">
    <name type="scientific">Lagenidium giganteum</name>
    <dbReference type="NCBI Taxonomy" id="4803"/>
    <lineage>
        <taxon>Eukaryota</taxon>
        <taxon>Sar</taxon>
        <taxon>Stramenopiles</taxon>
        <taxon>Oomycota</taxon>
        <taxon>Peronosporomycetes</taxon>
        <taxon>Pythiales</taxon>
        <taxon>Pythiaceae</taxon>
    </lineage>
</organism>
<dbReference type="PANTHER" id="PTHR43794:SF11">
    <property type="entry name" value="AMIDOHYDROLASE-RELATED DOMAIN-CONTAINING PROTEIN"/>
    <property type="match status" value="1"/>
</dbReference>
<comment type="caution">
    <text evidence="5">The sequence shown here is derived from an EMBL/GenBank/DDBJ whole genome shotgun (WGS) entry which is preliminary data.</text>
</comment>
<dbReference type="GO" id="GO:0019239">
    <property type="term" value="F:deaminase activity"/>
    <property type="evidence" value="ECO:0007669"/>
    <property type="project" value="InterPro"/>
</dbReference>
<dbReference type="FunFam" id="3.20.20.140:FF:000014">
    <property type="entry name" value="5-methylthioadenosine/S-adenosylhomocysteine deaminase"/>
    <property type="match status" value="1"/>
</dbReference>
<dbReference type="SUPFAM" id="SSF51556">
    <property type="entry name" value="Metallo-dependent hydrolases"/>
    <property type="match status" value="1"/>
</dbReference>
<dbReference type="InterPro" id="IPR023512">
    <property type="entry name" value="Deaminase_MtaD/DadD"/>
</dbReference>
<evidence type="ECO:0000259" key="4">
    <source>
        <dbReference type="Pfam" id="PF01979"/>
    </source>
</evidence>
<keyword evidence="6" id="KW-1185">Reference proteome</keyword>
<dbReference type="InterPro" id="IPR050287">
    <property type="entry name" value="MTA/SAH_deaminase"/>
</dbReference>
<dbReference type="GO" id="GO:0016814">
    <property type="term" value="F:hydrolase activity, acting on carbon-nitrogen (but not peptide) bonds, in cyclic amidines"/>
    <property type="evidence" value="ECO:0007669"/>
    <property type="project" value="UniProtKB-ARBA"/>
</dbReference>
<protein>
    <recommendedName>
        <fullName evidence="4">Amidohydrolase-related domain-containing protein</fullName>
    </recommendedName>
</protein>
<reference evidence="5" key="1">
    <citation type="submission" date="2022-11" db="EMBL/GenBank/DDBJ databases">
        <authorList>
            <person name="Morgan W.R."/>
            <person name="Tartar A."/>
        </authorList>
    </citation>
    <scope>NUCLEOTIDE SEQUENCE</scope>
    <source>
        <strain evidence="5">ARSEF 373</strain>
    </source>
</reference>
<evidence type="ECO:0000256" key="2">
    <source>
        <dbReference type="ARBA" id="ARBA00022801"/>
    </source>
</evidence>
<dbReference type="Gene3D" id="2.30.40.10">
    <property type="entry name" value="Urease, subunit C, domain 1"/>
    <property type="match status" value="1"/>
</dbReference>
<accession>A0AAV2ZIT9</accession>
<dbReference type="PANTHER" id="PTHR43794">
    <property type="entry name" value="AMINOHYDROLASE SSNA-RELATED"/>
    <property type="match status" value="1"/>
</dbReference>
<dbReference type="Proteomes" id="UP001146120">
    <property type="component" value="Unassembled WGS sequence"/>
</dbReference>
<dbReference type="AlphaFoldDB" id="A0AAV2ZIT9"/>
<sequence>MSKRVVDLIISAAHVVPVVPRNVVLKNHAVVVKDSRIVALLPRSEALAQFQALEARDLHDHILVPGLVNAHGHSAMTLLRGLSDDKPLCDWLSQDIWPAEAKFVSPEFVHDGATLAAAEMIRCGTTCVNDMFFFPETTAKAFEKIGMRAVVGQTVMEFPTAYAANAAEYLAKAKAQLEAFKGHDLIKMAMAPHAPYTVTEESMQKVRELAVKYDVPIHIHMHETEAECHDSEHQIKASMSCHQSDQKCRPLANFQRLNLLSKRLVCAHMAHLTDDEIDLVSKAETSVTHCPSSNLKLASGICRVSDLLAKGVNVAIGTDGAACNNGLDMFAEMELAAILAKVASMRSTAVPAMTALEMATLNGAKAVGLGHEIGSLEVGKRADLVAVTSDDIEMIPMYNAISHLVYVAGRENVSDVWINGKCVMKGRELQTIDELQVKASVRKWNDRIHNFYDELQAKK</sequence>
<dbReference type="InterPro" id="IPR032466">
    <property type="entry name" value="Metal_Hydrolase"/>
</dbReference>
<dbReference type="EMBL" id="DAKRPA010000001">
    <property type="protein sequence ID" value="DBA05385.1"/>
    <property type="molecule type" value="Genomic_DNA"/>
</dbReference>
<evidence type="ECO:0000313" key="5">
    <source>
        <dbReference type="EMBL" id="DBA05385.1"/>
    </source>
</evidence>
<keyword evidence="1" id="KW-0479">Metal-binding</keyword>
<evidence type="ECO:0000256" key="3">
    <source>
        <dbReference type="ARBA" id="ARBA00022833"/>
    </source>
</evidence>
<proteinExistence type="inferred from homology"/>
<dbReference type="SUPFAM" id="SSF51338">
    <property type="entry name" value="Composite domain of metallo-dependent hydrolases"/>
    <property type="match status" value="1"/>
</dbReference>
<dbReference type="Pfam" id="PF01979">
    <property type="entry name" value="Amidohydro_1"/>
    <property type="match status" value="1"/>
</dbReference>
<keyword evidence="3" id="KW-0862">Zinc</keyword>
<dbReference type="HAMAP" id="MF_01281">
    <property type="entry name" value="MTA_SAH_deamin"/>
    <property type="match status" value="1"/>
</dbReference>
<dbReference type="InterPro" id="IPR011059">
    <property type="entry name" value="Metal-dep_hydrolase_composite"/>
</dbReference>
<name>A0AAV2ZIT9_9STRA</name>
<keyword evidence="2" id="KW-0378">Hydrolase</keyword>
<dbReference type="InterPro" id="IPR006680">
    <property type="entry name" value="Amidohydro-rel"/>
</dbReference>
<feature type="domain" description="Amidohydrolase-related" evidence="4">
    <location>
        <begin position="62"/>
        <end position="423"/>
    </location>
</feature>
<evidence type="ECO:0000256" key="1">
    <source>
        <dbReference type="ARBA" id="ARBA00022723"/>
    </source>
</evidence>
<reference evidence="5" key="2">
    <citation type="journal article" date="2023" name="Microbiol Resour">
        <title>Decontamination and Annotation of the Draft Genome Sequence of the Oomycete Lagenidium giganteum ARSEF 373.</title>
        <authorList>
            <person name="Morgan W.R."/>
            <person name="Tartar A."/>
        </authorList>
    </citation>
    <scope>NUCLEOTIDE SEQUENCE</scope>
    <source>
        <strain evidence="5">ARSEF 373</strain>
    </source>
</reference>
<dbReference type="NCBIfam" id="NF006549">
    <property type="entry name" value="PRK09045.1"/>
    <property type="match status" value="1"/>
</dbReference>
<evidence type="ECO:0000313" key="6">
    <source>
        <dbReference type="Proteomes" id="UP001146120"/>
    </source>
</evidence>
<dbReference type="Gene3D" id="3.20.20.140">
    <property type="entry name" value="Metal-dependent hydrolases"/>
    <property type="match status" value="1"/>
</dbReference>
<dbReference type="GO" id="GO:0046872">
    <property type="term" value="F:metal ion binding"/>
    <property type="evidence" value="ECO:0007669"/>
    <property type="project" value="UniProtKB-KW"/>
</dbReference>